<sequence length="106" mass="12082">KSLSWASGRIYDKIQKRLEDSRWSNLFLKIQNPDDPSGSRGILFESHVLHLIKVGGKTFESRRLKENKVRTSGVQRKDGEPLYGPKLNRSNVIASWDAIKAKESLC</sequence>
<evidence type="ECO:0000313" key="2">
    <source>
        <dbReference type="Proteomes" id="UP000789525"/>
    </source>
</evidence>
<protein>
    <submittedName>
        <fullName evidence="1">9560_t:CDS:1</fullName>
    </submittedName>
</protein>
<dbReference type="EMBL" id="CAJVPT010012343">
    <property type="protein sequence ID" value="CAG8586883.1"/>
    <property type="molecule type" value="Genomic_DNA"/>
</dbReference>
<evidence type="ECO:0000313" key="1">
    <source>
        <dbReference type="EMBL" id="CAG8586883.1"/>
    </source>
</evidence>
<organism evidence="1 2">
    <name type="scientific">Acaulospora colombiana</name>
    <dbReference type="NCBI Taxonomy" id="27376"/>
    <lineage>
        <taxon>Eukaryota</taxon>
        <taxon>Fungi</taxon>
        <taxon>Fungi incertae sedis</taxon>
        <taxon>Mucoromycota</taxon>
        <taxon>Glomeromycotina</taxon>
        <taxon>Glomeromycetes</taxon>
        <taxon>Diversisporales</taxon>
        <taxon>Acaulosporaceae</taxon>
        <taxon>Acaulospora</taxon>
    </lineage>
</organism>
<gene>
    <name evidence="1" type="ORF">ACOLOM_LOCUS6180</name>
</gene>
<proteinExistence type="predicted"/>
<accession>A0ACA9MJ42</accession>
<reference evidence="1" key="1">
    <citation type="submission" date="2021-06" db="EMBL/GenBank/DDBJ databases">
        <authorList>
            <person name="Kallberg Y."/>
            <person name="Tangrot J."/>
            <person name="Rosling A."/>
        </authorList>
    </citation>
    <scope>NUCLEOTIDE SEQUENCE</scope>
    <source>
        <strain evidence="1">CL356</strain>
    </source>
</reference>
<comment type="caution">
    <text evidence="1">The sequence shown here is derived from an EMBL/GenBank/DDBJ whole genome shotgun (WGS) entry which is preliminary data.</text>
</comment>
<keyword evidence="2" id="KW-1185">Reference proteome</keyword>
<feature type="non-terminal residue" evidence="1">
    <location>
        <position position="1"/>
    </location>
</feature>
<dbReference type="Proteomes" id="UP000789525">
    <property type="component" value="Unassembled WGS sequence"/>
</dbReference>
<name>A0ACA9MJ42_9GLOM</name>